<dbReference type="EMBL" id="JAEMHK010000002">
    <property type="protein sequence ID" value="MBJ6799341.1"/>
    <property type="molecule type" value="Genomic_DNA"/>
</dbReference>
<dbReference type="Proteomes" id="UP000641025">
    <property type="component" value="Unassembled WGS sequence"/>
</dbReference>
<evidence type="ECO:0000313" key="3">
    <source>
        <dbReference type="Proteomes" id="UP000641025"/>
    </source>
</evidence>
<comment type="caution">
    <text evidence="2">The sequence shown here is derived from an EMBL/GenBank/DDBJ whole genome shotgun (WGS) entry which is preliminary data.</text>
</comment>
<sequence length="122" mass="13599">MKTVLPAMVLLIAIAATANAQVPIAGKGDTMRLDAARLPQPMKANYERMREKCTKCHSLERVLLPFQTGITPITMQPFDMDTVKSITFNMVRKSNGKNYPISKDEAKSLSALLKYLLDESVR</sequence>
<feature type="signal peptide" evidence="1">
    <location>
        <begin position="1"/>
        <end position="20"/>
    </location>
</feature>
<organism evidence="2 3">
    <name type="scientific">Geomonas propionica</name>
    <dbReference type="NCBI Taxonomy" id="2798582"/>
    <lineage>
        <taxon>Bacteria</taxon>
        <taxon>Pseudomonadati</taxon>
        <taxon>Thermodesulfobacteriota</taxon>
        <taxon>Desulfuromonadia</taxon>
        <taxon>Geobacterales</taxon>
        <taxon>Geobacteraceae</taxon>
        <taxon>Geomonas</taxon>
    </lineage>
</organism>
<reference evidence="2 3" key="1">
    <citation type="submission" date="2020-12" db="EMBL/GenBank/DDBJ databases">
        <title>Geomonas sp. Red259, isolated from paddy soil.</title>
        <authorList>
            <person name="Xu Z."/>
            <person name="Zhang Z."/>
            <person name="Masuda Y."/>
            <person name="Itoh H."/>
            <person name="Senoo K."/>
        </authorList>
    </citation>
    <scope>NUCLEOTIDE SEQUENCE [LARGE SCALE GENOMIC DNA]</scope>
    <source>
        <strain evidence="2 3">Red259</strain>
    </source>
</reference>
<evidence type="ECO:0000256" key="1">
    <source>
        <dbReference type="SAM" id="SignalP"/>
    </source>
</evidence>
<keyword evidence="1" id="KW-0732">Signal</keyword>
<feature type="chain" id="PRO_5045244234" evidence="1">
    <location>
        <begin position="21"/>
        <end position="122"/>
    </location>
</feature>
<proteinExistence type="predicted"/>
<accession>A0ABS0YN48</accession>
<dbReference type="RefSeq" id="WP_199393850.1">
    <property type="nucleotide sequence ID" value="NZ_JAEMHK010000002.1"/>
</dbReference>
<name>A0ABS0YN48_9BACT</name>
<protein>
    <submittedName>
        <fullName evidence="2">Cytochrome C</fullName>
    </submittedName>
</protein>
<gene>
    <name evidence="2" type="ORF">JFN90_04230</name>
</gene>
<evidence type="ECO:0000313" key="2">
    <source>
        <dbReference type="EMBL" id="MBJ6799341.1"/>
    </source>
</evidence>
<keyword evidence="3" id="KW-1185">Reference proteome</keyword>